<keyword evidence="3 5" id="KW-1133">Transmembrane helix</keyword>
<evidence type="ECO:0000256" key="5">
    <source>
        <dbReference type="SAM" id="Phobius"/>
    </source>
</evidence>
<dbReference type="InterPro" id="IPR030184">
    <property type="entry name" value="WAT1-related"/>
</dbReference>
<dbReference type="SUPFAM" id="SSF103481">
    <property type="entry name" value="Multidrug resistance efflux transporter EmrE"/>
    <property type="match status" value="1"/>
</dbReference>
<evidence type="ECO:0000313" key="6">
    <source>
        <dbReference type="EMBL" id="KHN38988.1"/>
    </source>
</evidence>
<dbReference type="AlphaFoldDB" id="A0A0B2S2U6"/>
<comment type="subcellular location">
    <subcellularLocation>
        <location evidence="1">Membrane</location>
        <topology evidence="1">Multi-pass membrane protein</topology>
    </subcellularLocation>
</comment>
<dbReference type="PANTHER" id="PTHR31218">
    <property type="entry name" value="WAT1-RELATED PROTEIN"/>
    <property type="match status" value="1"/>
</dbReference>
<proteinExistence type="predicted"/>
<dbReference type="InterPro" id="IPR037185">
    <property type="entry name" value="EmrE-like"/>
</dbReference>
<feature type="transmembrane region" description="Helical" evidence="5">
    <location>
        <begin position="18"/>
        <end position="35"/>
    </location>
</feature>
<evidence type="ECO:0000256" key="2">
    <source>
        <dbReference type="ARBA" id="ARBA00022692"/>
    </source>
</evidence>
<accession>A0A0B2S2U6</accession>
<keyword evidence="2 5" id="KW-0812">Transmembrane</keyword>
<protein>
    <submittedName>
        <fullName evidence="6">Auxin-induced protein 5NG4</fullName>
    </submittedName>
</protein>
<reference evidence="6" key="1">
    <citation type="submission" date="2014-07" db="EMBL/GenBank/DDBJ databases">
        <title>Identification of a novel salt tolerance gene in wild soybean by whole-genome sequencing.</title>
        <authorList>
            <person name="Lam H.-M."/>
            <person name="Qi X."/>
            <person name="Li M.-W."/>
            <person name="Liu X."/>
            <person name="Xie M."/>
            <person name="Ni M."/>
            <person name="Xu X."/>
        </authorList>
    </citation>
    <scope>NUCLEOTIDE SEQUENCE [LARGE SCALE GENOMIC DNA]</scope>
    <source>
        <tissue evidence="6">Root</tissue>
    </source>
</reference>
<evidence type="ECO:0000256" key="1">
    <source>
        <dbReference type="ARBA" id="ARBA00004141"/>
    </source>
</evidence>
<dbReference type="GO" id="GO:0016020">
    <property type="term" value="C:membrane"/>
    <property type="evidence" value="ECO:0007669"/>
    <property type="project" value="InterPro"/>
</dbReference>
<feature type="transmembrane region" description="Helical" evidence="5">
    <location>
        <begin position="41"/>
        <end position="59"/>
    </location>
</feature>
<feature type="transmembrane region" description="Helical" evidence="5">
    <location>
        <begin position="112"/>
        <end position="136"/>
    </location>
</feature>
<organism evidence="6">
    <name type="scientific">Glycine soja</name>
    <name type="common">Wild soybean</name>
    <dbReference type="NCBI Taxonomy" id="3848"/>
    <lineage>
        <taxon>Eukaryota</taxon>
        <taxon>Viridiplantae</taxon>
        <taxon>Streptophyta</taxon>
        <taxon>Embryophyta</taxon>
        <taxon>Tracheophyta</taxon>
        <taxon>Spermatophyta</taxon>
        <taxon>Magnoliopsida</taxon>
        <taxon>eudicotyledons</taxon>
        <taxon>Gunneridae</taxon>
        <taxon>Pentapetalae</taxon>
        <taxon>rosids</taxon>
        <taxon>fabids</taxon>
        <taxon>Fabales</taxon>
        <taxon>Fabaceae</taxon>
        <taxon>Papilionoideae</taxon>
        <taxon>50 kb inversion clade</taxon>
        <taxon>NPAAA clade</taxon>
        <taxon>indigoferoid/millettioid clade</taxon>
        <taxon>Phaseoleae</taxon>
        <taxon>Glycine</taxon>
        <taxon>Glycine subgen. Soja</taxon>
    </lineage>
</organism>
<evidence type="ECO:0000256" key="3">
    <source>
        <dbReference type="ARBA" id="ARBA00022989"/>
    </source>
</evidence>
<name>A0A0B2S2U6_GLYSO</name>
<feature type="transmembrane region" description="Helical" evidence="5">
    <location>
        <begin position="71"/>
        <end position="92"/>
    </location>
</feature>
<dbReference type="EMBL" id="KN646428">
    <property type="protein sequence ID" value="KHN38988.1"/>
    <property type="molecule type" value="Genomic_DNA"/>
</dbReference>
<evidence type="ECO:0000256" key="4">
    <source>
        <dbReference type="ARBA" id="ARBA00023136"/>
    </source>
</evidence>
<gene>
    <name evidence="6" type="ORF">glysoja_049484</name>
</gene>
<keyword evidence="4 5" id="KW-0472">Membrane</keyword>
<dbReference type="GO" id="GO:0022857">
    <property type="term" value="F:transmembrane transporter activity"/>
    <property type="evidence" value="ECO:0007669"/>
    <property type="project" value="InterPro"/>
</dbReference>
<dbReference type="Proteomes" id="UP000053555">
    <property type="component" value="Unassembled WGS sequence"/>
</dbReference>
<sequence length="162" mass="18141">MEQKRCSFVTIYRDFKPYLLMVLVQVGLSILYLITKASFNHGMSPIVAVVVMLPFAYFLERKARPHLTFSLFVQIFVLSLLGSSLTLNIHFASLKYTNPTFLVAMLNTIPTLTFILAVALSIIGAFAVIIGLYLLLWGKSEQKVSKCRNEDPECKSTTLAGK</sequence>